<evidence type="ECO:0000313" key="1">
    <source>
        <dbReference type="EMBL" id="SAK65951.1"/>
    </source>
</evidence>
<comment type="caution">
    <text evidence="1">The sequence shown here is derived from an EMBL/GenBank/DDBJ whole genome shotgun (WGS) entry which is preliminary data.</text>
</comment>
<reference evidence="1" key="1">
    <citation type="submission" date="2016-01" db="EMBL/GenBank/DDBJ databases">
        <authorList>
            <person name="Peeters C."/>
        </authorList>
    </citation>
    <scope>NUCLEOTIDE SEQUENCE</scope>
    <source>
        <strain evidence="1">LMG 29322</strain>
    </source>
</reference>
<dbReference type="EMBL" id="FCOA02000009">
    <property type="protein sequence ID" value="SAK65951.1"/>
    <property type="molecule type" value="Genomic_DNA"/>
</dbReference>
<organism evidence="1 2">
    <name type="scientific">Caballeronia hypogeia</name>
    <dbReference type="NCBI Taxonomy" id="1777140"/>
    <lineage>
        <taxon>Bacteria</taxon>
        <taxon>Pseudomonadati</taxon>
        <taxon>Pseudomonadota</taxon>
        <taxon>Betaproteobacteria</taxon>
        <taxon>Burkholderiales</taxon>
        <taxon>Burkholderiaceae</taxon>
        <taxon>Caballeronia</taxon>
    </lineage>
</organism>
<accession>A0A158B791</accession>
<dbReference type="OrthoDB" id="8966445at2"/>
<dbReference type="RefSeq" id="WP_061168442.1">
    <property type="nucleotide sequence ID" value="NZ_FCOA02000009.1"/>
</dbReference>
<sequence>MKTLTIKDLPVTEQLDSRAMSAVRGGYSIYFPSYQSSFDFSATVQQLANQSQNTNVVNGNNVAFAHDITANTHPVQDAKNISNINFGSAPVRELT</sequence>
<proteinExistence type="predicted"/>
<gene>
    <name evidence="1" type="ORF">AWB79_03278</name>
</gene>
<dbReference type="AlphaFoldDB" id="A0A158B791"/>
<protein>
    <submittedName>
        <fullName evidence="1">Uncharacterized protein</fullName>
    </submittedName>
</protein>
<evidence type="ECO:0000313" key="2">
    <source>
        <dbReference type="Proteomes" id="UP000054851"/>
    </source>
</evidence>
<name>A0A158B791_9BURK</name>
<dbReference type="STRING" id="1777140.AWB79_03278"/>
<dbReference type="Proteomes" id="UP000054851">
    <property type="component" value="Unassembled WGS sequence"/>
</dbReference>
<keyword evidence="2" id="KW-1185">Reference proteome</keyword>